<evidence type="ECO:0000256" key="10">
    <source>
        <dbReference type="ARBA" id="ARBA00022763"/>
    </source>
</evidence>
<evidence type="ECO:0000256" key="6">
    <source>
        <dbReference type="ARBA" id="ARBA00022553"/>
    </source>
</evidence>
<dbReference type="Gene3D" id="3.30.70.330">
    <property type="match status" value="2"/>
</dbReference>
<sequence>MSTTAPSDDNAASASATSNNVDMETQSSNATSSSDTGNASASTVAATSGNEPRLIEGRWVCQKGDAFLEYIDDQWKPVEAERLPEVSAKYMLAVPASNNDASTNRLVDGVWVRPDPQNAKLLIRYVDEAWSAVPEEELPALREKYEALDPFRRTLNGVKLVWNPAVQQWLPDGDVNEDFIAHYQSCYGVSYDYSKLPESEKERKLKEAEAKTKAKLERKKVAEEAAASGQKAEAGWTEIGEDKNTNVYVSGLPTSITEEEFIEFMSKAGVIMKDPRTNKRKFKLYKNPDGSYKGDGICCYVMMESVALACDILDGWDLNGSKVHVERAKFEMKGSFDPSKKKRKLTADQKKKFLESQKKTFEWVPDKPRNYRPVSDCTVILKNVFGRDEMLADVTLALDLKTQVQEACTRFGTVKKVVVYENHPDGVVSVTFPVVEESDYCVKLMDRGIFRHREISAALWDGKTKYKVEESEADQKARDAGWEAFLGHEDDEDDDHESDDEAPSAKKPKPSDEEPIESTTPADGQE</sequence>
<reference evidence="26" key="1">
    <citation type="journal article" date="2013" name="Genetics">
        <title>The draft genome and transcriptome of Panagrellus redivivus are shaped by the harsh demands of a free-living lifestyle.</title>
        <authorList>
            <person name="Srinivasan J."/>
            <person name="Dillman A.R."/>
            <person name="Macchietto M.G."/>
            <person name="Heikkinen L."/>
            <person name="Lakso M."/>
            <person name="Fracchia K.M."/>
            <person name="Antoshechkin I."/>
            <person name="Mortazavi A."/>
            <person name="Wong G."/>
            <person name="Sternberg P.W."/>
        </authorList>
    </citation>
    <scope>NUCLEOTIDE SEQUENCE [LARGE SCALE GENOMIC DNA]</scope>
    <source>
        <strain evidence="26">MT8872</strain>
    </source>
</reference>
<keyword evidence="12 22" id="KW-0694">RNA-binding</keyword>
<dbReference type="GO" id="GO:0005694">
    <property type="term" value="C:chromosome"/>
    <property type="evidence" value="ECO:0007669"/>
    <property type="project" value="UniProtKB-SubCell"/>
</dbReference>
<evidence type="ECO:0000256" key="1">
    <source>
        <dbReference type="ARBA" id="ARBA00004123"/>
    </source>
</evidence>
<keyword evidence="8" id="KW-0747">Spliceosome</keyword>
<dbReference type="InterPro" id="IPR034392">
    <property type="entry name" value="TatSF1-like_RRM1"/>
</dbReference>
<dbReference type="FunFam" id="3.30.70.330:FF:000105">
    <property type="entry name" value="HIV Tat-specific factor 1 homolog"/>
    <property type="match status" value="1"/>
</dbReference>
<dbReference type="PROSITE" id="PS50102">
    <property type="entry name" value="RRM"/>
    <property type="match status" value="1"/>
</dbReference>
<comment type="subunit">
    <text evidence="20">Component of the 17S U2 SnRNP complex, a ribonucleoprotein complex that contains small nuclear RNA (snRNA) U2 and a number of specific proteins. Within the 17S U2 SnRNP complex, interacts (via UHM region) directly with SF3B1. Component of a complex which is at least composed of HTATSF1/Tat-SF1, the P-TEFb complex components CDK9 and CCNT1, RNA polymerase II, SUPT5H, and NCL/nucleolin. Interacts with GTF2F2/RAP30 and POLR2A. Interacts with TCERG1/CA150. Interacts with (poly-ADP-ribosylated) RPA1; promoting HTATSF1 recruitment to DNA damage sites. Interacts (when phosphorylated) with TOPBP1; promoting recruitment of TOPBP1 to DNA damage sites during S-phase.</text>
</comment>
<dbReference type="InterPro" id="IPR000504">
    <property type="entry name" value="RRM_dom"/>
</dbReference>
<keyword evidence="13" id="KW-0007">Acetylation</keyword>
<dbReference type="WBParaSite" id="Pan_g9776.t1">
    <property type="protein sequence ID" value="Pan_g9776.t1"/>
    <property type="gene ID" value="Pan_g9776"/>
</dbReference>
<evidence type="ECO:0000256" key="2">
    <source>
        <dbReference type="ARBA" id="ARBA00004286"/>
    </source>
</evidence>
<evidence type="ECO:0000256" key="14">
    <source>
        <dbReference type="ARBA" id="ARBA00023015"/>
    </source>
</evidence>
<evidence type="ECO:0000313" key="26">
    <source>
        <dbReference type="Proteomes" id="UP000492821"/>
    </source>
</evidence>
<keyword evidence="10" id="KW-0227">DNA damage</keyword>
<keyword evidence="15" id="KW-0010">Activator</keyword>
<dbReference type="Proteomes" id="UP000492821">
    <property type="component" value="Unassembled WGS sequence"/>
</dbReference>
<evidence type="ECO:0000256" key="24">
    <source>
        <dbReference type="SAM" id="MobiDB-lite"/>
    </source>
</evidence>
<dbReference type="SMART" id="SM00360">
    <property type="entry name" value="RRM"/>
    <property type="match status" value="2"/>
</dbReference>
<dbReference type="InterPro" id="IPR035979">
    <property type="entry name" value="RBD_domain_sf"/>
</dbReference>
<dbReference type="AlphaFoldDB" id="A0A7E4WDU1"/>
<reference evidence="27" key="2">
    <citation type="submission" date="2020-10" db="UniProtKB">
        <authorList>
            <consortium name="WormBaseParasite"/>
        </authorList>
    </citation>
    <scope>IDENTIFICATION</scope>
</reference>
<dbReference type="PANTHER" id="PTHR15608:SF0">
    <property type="entry name" value="HIV TAT-SPECIFIC FACTOR 1"/>
    <property type="match status" value="1"/>
</dbReference>
<evidence type="ECO:0000313" key="27">
    <source>
        <dbReference type="WBParaSite" id="Pan_g9776.t1"/>
    </source>
</evidence>
<keyword evidence="23" id="KW-0175">Coiled coil</keyword>
<feature type="coiled-coil region" evidence="23">
    <location>
        <begin position="198"/>
        <end position="225"/>
    </location>
</feature>
<feature type="compositionally biased region" description="Polar residues" evidence="24">
    <location>
        <begin position="23"/>
        <end position="49"/>
    </location>
</feature>
<keyword evidence="7" id="KW-0507">mRNA processing</keyword>
<evidence type="ECO:0000256" key="16">
    <source>
        <dbReference type="ARBA" id="ARBA00023163"/>
    </source>
</evidence>
<evidence type="ECO:0000256" key="9">
    <source>
        <dbReference type="ARBA" id="ARBA00022737"/>
    </source>
</evidence>
<keyword evidence="16" id="KW-0804">Transcription</keyword>
<feature type="region of interest" description="Disordered" evidence="24">
    <location>
        <begin position="470"/>
        <end position="526"/>
    </location>
</feature>
<feature type="domain" description="RRM" evidence="25">
    <location>
        <begin position="245"/>
        <end position="330"/>
    </location>
</feature>
<evidence type="ECO:0000256" key="15">
    <source>
        <dbReference type="ARBA" id="ARBA00023159"/>
    </source>
</evidence>
<dbReference type="CDD" id="cd12281">
    <property type="entry name" value="RRM1_TatSF1_like"/>
    <property type="match status" value="1"/>
</dbReference>
<evidence type="ECO:0000256" key="18">
    <source>
        <dbReference type="ARBA" id="ARBA00023204"/>
    </source>
</evidence>
<dbReference type="GO" id="GO:0005684">
    <property type="term" value="C:U2-type spliceosomal complex"/>
    <property type="evidence" value="ECO:0007669"/>
    <property type="project" value="TreeGrafter"/>
</dbReference>
<evidence type="ECO:0000256" key="13">
    <source>
        <dbReference type="ARBA" id="ARBA00022990"/>
    </source>
</evidence>
<feature type="compositionally biased region" description="Acidic residues" evidence="24">
    <location>
        <begin position="489"/>
        <end position="502"/>
    </location>
</feature>
<evidence type="ECO:0000256" key="11">
    <source>
        <dbReference type="ARBA" id="ARBA00022843"/>
    </source>
</evidence>
<evidence type="ECO:0000259" key="25">
    <source>
        <dbReference type="PROSITE" id="PS50102"/>
    </source>
</evidence>
<evidence type="ECO:0000256" key="19">
    <source>
        <dbReference type="ARBA" id="ARBA00023242"/>
    </source>
</evidence>
<evidence type="ECO:0000256" key="21">
    <source>
        <dbReference type="ARBA" id="ARBA00073773"/>
    </source>
</evidence>
<dbReference type="SUPFAM" id="SSF54928">
    <property type="entry name" value="RNA-binding domain, RBD"/>
    <property type="match status" value="1"/>
</dbReference>
<keyword evidence="18" id="KW-0234">DNA repair</keyword>
<evidence type="ECO:0000256" key="23">
    <source>
        <dbReference type="SAM" id="Coils"/>
    </source>
</evidence>
<dbReference type="GO" id="GO:0000398">
    <property type="term" value="P:mRNA splicing, via spliceosome"/>
    <property type="evidence" value="ECO:0007669"/>
    <property type="project" value="InterPro"/>
</dbReference>
<dbReference type="GO" id="GO:0005686">
    <property type="term" value="C:U2 snRNP"/>
    <property type="evidence" value="ECO:0007669"/>
    <property type="project" value="TreeGrafter"/>
</dbReference>
<name>A0A7E4WDU1_PANRE</name>
<evidence type="ECO:0000256" key="17">
    <source>
        <dbReference type="ARBA" id="ARBA00023187"/>
    </source>
</evidence>
<keyword evidence="11" id="KW-0832">Ubl conjugation</keyword>
<evidence type="ECO:0000256" key="7">
    <source>
        <dbReference type="ARBA" id="ARBA00022664"/>
    </source>
</evidence>
<keyword evidence="14" id="KW-0805">Transcription regulation</keyword>
<evidence type="ECO:0000256" key="4">
    <source>
        <dbReference type="ARBA" id="ARBA00022454"/>
    </source>
</evidence>
<keyword evidence="9" id="KW-0677">Repeat</keyword>
<evidence type="ECO:0000256" key="5">
    <source>
        <dbReference type="ARBA" id="ARBA00022499"/>
    </source>
</evidence>
<feature type="region of interest" description="Disordered" evidence="24">
    <location>
        <begin position="1"/>
        <end position="49"/>
    </location>
</feature>
<protein>
    <recommendedName>
        <fullName evidence="21">17S U2 SnRNP complex component HTATSF1</fullName>
    </recommendedName>
</protein>
<evidence type="ECO:0000256" key="20">
    <source>
        <dbReference type="ARBA" id="ARBA00062124"/>
    </source>
</evidence>
<organism evidence="26 27">
    <name type="scientific">Panagrellus redivivus</name>
    <name type="common">Microworm</name>
    <dbReference type="NCBI Taxonomy" id="6233"/>
    <lineage>
        <taxon>Eukaryota</taxon>
        <taxon>Metazoa</taxon>
        <taxon>Ecdysozoa</taxon>
        <taxon>Nematoda</taxon>
        <taxon>Chromadorea</taxon>
        <taxon>Rhabditida</taxon>
        <taxon>Tylenchina</taxon>
        <taxon>Panagrolaimomorpha</taxon>
        <taxon>Panagrolaimoidea</taxon>
        <taxon>Panagrolaimidae</taxon>
        <taxon>Panagrellus</taxon>
    </lineage>
</organism>
<evidence type="ECO:0000256" key="22">
    <source>
        <dbReference type="PROSITE-ProRule" id="PRU00176"/>
    </source>
</evidence>
<keyword evidence="5" id="KW-1017">Isopeptide bond</keyword>
<evidence type="ECO:0000256" key="3">
    <source>
        <dbReference type="ARBA" id="ARBA00007747"/>
    </source>
</evidence>
<comment type="subcellular location">
    <subcellularLocation>
        <location evidence="2">Chromosome</location>
    </subcellularLocation>
    <subcellularLocation>
        <location evidence="1">Nucleus</location>
    </subcellularLocation>
</comment>
<dbReference type="GO" id="GO:0003723">
    <property type="term" value="F:RNA binding"/>
    <property type="evidence" value="ECO:0007669"/>
    <property type="project" value="UniProtKB-UniRule"/>
</dbReference>
<dbReference type="InterPro" id="IPR012677">
    <property type="entry name" value="Nucleotide-bd_a/b_plait_sf"/>
</dbReference>
<dbReference type="PANTHER" id="PTHR15608">
    <property type="entry name" value="SPLICING FACTOR U2AF-ASSOCIATED PROTEIN 2"/>
    <property type="match status" value="1"/>
</dbReference>
<dbReference type="FunFam" id="3.30.70.330:FF:000202">
    <property type="entry name" value="HIV Tat-specific factor 1"/>
    <property type="match status" value="1"/>
</dbReference>
<dbReference type="InterPro" id="IPR034393">
    <property type="entry name" value="TatSF1-like"/>
</dbReference>
<feature type="compositionally biased region" description="Polar residues" evidence="24">
    <location>
        <begin position="517"/>
        <end position="526"/>
    </location>
</feature>
<feature type="compositionally biased region" description="Basic and acidic residues" evidence="24">
    <location>
        <begin position="470"/>
        <end position="481"/>
    </location>
</feature>
<keyword evidence="17" id="KW-0508">mRNA splicing</keyword>
<evidence type="ECO:0000256" key="8">
    <source>
        <dbReference type="ARBA" id="ARBA00022728"/>
    </source>
</evidence>
<keyword evidence="19" id="KW-0539">Nucleus</keyword>
<evidence type="ECO:0000256" key="12">
    <source>
        <dbReference type="ARBA" id="ARBA00022884"/>
    </source>
</evidence>
<dbReference type="GO" id="GO:0006281">
    <property type="term" value="P:DNA repair"/>
    <property type="evidence" value="ECO:0007669"/>
    <property type="project" value="UniProtKB-KW"/>
</dbReference>
<accession>A0A7E4WDU1</accession>
<keyword evidence="6" id="KW-0597">Phosphoprotein</keyword>
<keyword evidence="4" id="KW-0158">Chromosome</keyword>
<keyword evidence="26" id="KW-1185">Reference proteome</keyword>
<proteinExistence type="inferred from homology"/>
<feature type="compositionally biased region" description="Low complexity" evidence="24">
    <location>
        <begin position="1"/>
        <end position="22"/>
    </location>
</feature>
<comment type="similarity">
    <text evidence="3">Belongs to the HTATSF1 family.</text>
</comment>